<feature type="domain" description="HTH lacI-type" evidence="4">
    <location>
        <begin position="22"/>
        <end position="76"/>
    </location>
</feature>
<evidence type="ECO:0000313" key="5">
    <source>
        <dbReference type="EMBL" id="MYM39889.1"/>
    </source>
</evidence>
<keyword evidence="2" id="KW-0238">DNA-binding</keyword>
<dbReference type="Gene3D" id="3.40.50.2300">
    <property type="match status" value="2"/>
</dbReference>
<comment type="caution">
    <text evidence="5">The sequence shown here is derived from an EMBL/GenBank/DDBJ whole genome shotgun (WGS) entry which is preliminary data.</text>
</comment>
<keyword evidence="1" id="KW-0805">Transcription regulation</keyword>
<dbReference type="PROSITE" id="PS00356">
    <property type="entry name" value="HTH_LACI_1"/>
    <property type="match status" value="1"/>
</dbReference>
<dbReference type="Pfam" id="PF13377">
    <property type="entry name" value="Peripla_BP_3"/>
    <property type="match status" value="1"/>
</dbReference>
<dbReference type="PANTHER" id="PTHR30146:SF109">
    <property type="entry name" value="HTH-TYPE TRANSCRIPTIONAL REGULATOR GALS"/>
    <property type="match status" value="1"/>
</dbReference>
<dbReference type="Proteomes" id="UP000478090">
    <property type="component" value="Unassembled WGS sequence"/>
</dbReference>
<dbReference type="PROSITE" id="PS50932">
    <property type="entry name" value="HTH_LACI_2"/>
    <property type="match status" value="1"/>
</dbReference>
<gene>
    <name evidence="5" type="ORF">GTP27_11165</name>
</gene>
<dbReference type="CDD" id="cd01392">
    <property type="entry name" value="HTH_LacI"/>
    <property type="match status" value="1"/>
</dbReference>
<evidence type="ECO:0000259" key="4">
    <source>
        <dbReference type="PROSITE" id="PS50932"/>
    </source>
</evidence>
<evidence type="ECO:0000313" key="6">
    <source>
        <dbReference type="Proteomes" id="UP000478090"/>
    </source>
</evidence>
<protein>
    <submittedName>
        <fullName evidence="5">Substrate-binding domain-containing protein</fullName>
    </submittedName>
</protein>
<dbReference type="EMBL" id="WWCM01000006">
    <property type="protein sequence ID" value="MYM39889.1"/>
    <property type="molecule type" value="Genomic_DNA"/>
</dbReference>
<dbReference type="InterPro" id="IPR000843">
    <property type="entry name" value="HTH_LacI"/>
</dbReference>
<dbReference type="SMART" id="SM00354">
    <property type="entry name" value="HTH_LACI"/>
    <property type="match status" value="1"/>
</dbReference>
<proteinExistence type="predicted"/>
<name>A0ABW9VJX4_9BURK</name>
<evidence type="ECO:0000256" key="3">
    <source>
        <dbReference type="ARBA" id="ARBA00023163"/>
    </source>
</evidence>
<reference evidence="5 6" key="1">
    <citation type="submission" date="2019-12" db="EMBL/GenBank/DDBJ databases">
        <title>Novel species isolated from a subtropical stream in China.</title>
        <authorList>
            <person name="Lu H."/>
        </authorList>
    </citation>
    <scope>NUCLEOTIDE SEQUENCE [LARGE SCALE GENOMIC DNA]</scope>
    <source>
        <strain evidence="5 6">CY13W</strain>
    </source>
</reference>
<organism evidence="5 6">
    <name type="scientific">Duganella qianjiadongensis</name>
    <dbReference type="NCBI Taxonomy" id="2692176"/>
    <lineage>
        <taxon>Bacteria</taxon>
        <taxon>Pseudomonadati</taxon>
        <taxon>Pseudomonadota</taxon>
        <taxon>Betaproteobacteria</taxon>
        <taxon>Burkholderiales</taxon>
        <taxon>Oxalobacteraceae</taxon>
        <taxon>Telluria group</taxon>
        <taxon>Duganella</taxon>
    </lineage>
</organism>
<accession>A0ABW9VJX4</accession>
<evidence type="ECO:0000256" key="1">
    <source>
        <dbReference type="ARBA" id="ARBA00023015"/>
    </source>
</evidence>
<dbReference type="PANTHER" id="PTHR30146">
    <property type="entry name" value="LACI-RELATED TRANSCRIPTIONAL REPRESSOR"/>
    <property type="match status" value="1"/>
</dbReference>
<dbReference type="InterPro" id="IPR010982">
    <property type="entry name" value="Lambda_DNA-bd_dom_sf"/>
</dbReference>
<dbReference type="Gene3D" id="1.10.260.40">
    <property type="entry name" value="lambda repressor-like DNA-binding domains"/>
    <property type="match status" value="1"/>
</dbReference>
<evidence type="ECO:0000256" key="2">
    <source>
        <dbReference type="ARBA" id="ARBA00023125"/>
    </source>
</evidence>
<dbReference type="InterPro" id="IPR028082">
    <property type="entry name" value="Peripla_BP_I"/>
</dbReference>
<sequence length="365" mass="39340">MALRPQPRKCCGNNEWSVDFVATLKDVAALAGVGMSTASRAISGAGPVSPAALKKVQAAVEQLNFRPSSIGRSLSSKSLGMIGIYTPSFFGAYYGTILQQTDIELRAIRRHVVVATGCGEGDRREETIEAVNFLIERDCDGIVVLAHDLREEDMLVLYKKQPRIAFLNRRNPSAPETGFCPDHYRGGELAAQALIEAGHRQIAVIAGPATAFDNIERISGFYAQLEKLGIARSSVRQVDGDFSRDSGYGAAARLLEQGGNFTGLFCANDEMAVGALACLHQRGISVPQQVSVIGYDDDYTAEYSVPALTSVHIPMQEVTRNAVRWLLNLCYGTGHEIVRAYPISVSMRATLAPPPGHSITTPAAN</sequence>
<dbReference type="Pfam" id="PF00356">
    <property type="entry name" value="LacI"/>
    <property type="match status" value="1"/>
</dbReference>
<dbReference type="InterPro" id="IPR046335">
    <property type="entry name" value="LacI/GalR-like_sensor"/>
</dbReference>
<dbReference type="SUPFAM" id="SSF47413">
    <property type="entry name" value="lambda repressor-like DNA-binding domains"/>
    <property type="match status" value="1"/>
</dbReference>
<dbReference type="SUPFAM" id="SSF53822">
    <property type="entry name" value="Periplasmic binding protein-like I"/>
    <property type="match status" value="1"/>
</dbReference>
<keyword evidence="3" id="KW-0804">Transcription</keyword>
<keyword evidence="6" id="KW-1185">Reference proteome</keyword>